<dbReference type="Gene3D" id="3.30.465.10">
    <property type="match status" value="1"/>
</dbReference>
<dbReference type="InterPro" id="IPR016166">
    <property type="entry name" value="FAD-bd_PCMH"/>
</dbReference>
<protein>
    <recommendedName>
        <fullName evidence="8">FAD-binding PCMH-type domain-containing protein</fullName>
    </recommendedName>
</protein>
<organism evidence="9 10">
    <name type="scientific">Emticicia aquatica</name>
    <dbReference type="NCBI Taxonomy" id="1681835"/>
    <lineage>
        <taxon>Bacteria</taxon>
        <taxon>Pseudomonadati</taxon>
        <taxon>Bacteroidota</taxon>
        <taxon>Cytophagia</taxon>
        <taxon>Cytophagales</taxon>
        <taxon>Leadbetterellaceae</taxon>
        <taxon>Emticicia</taxon>
    </lineage>
</organism>
<dbReference type="RefSeq" id="WP_238807532.1">
    <property type="nucleotide sequence ID" value="NZ_CAKLPY010000002.1"/>
</dbReference>
<dbReference type="Pfam" id="PF02913">
    <property type="entry name" value="FAD-oxidase_C"/>
    <property type="match status" value="1"/>
</dbReference>
<dbReference type="Gene3D" id="1.10.45.10">
    <property type="entry name" value="Vanillyl-alcohol Oxidase, Chain A, domain 4"/>
    <property type="match status" value="1"/>
</dbReference>
<name>A0ABN8EWG0_9BACT</name>
<dbReference type="PROSITE" id="PS00198">
    <property type="entry name" value="4FE4S_FER_1"/>
    <property type="match status" value="1"/>
</dbReference>
<dbReference type="SUPFAM" id="SSF55103">
    <property type="entry name" value="FAD-linked oxidases, C-terminal domain"/>
    <property type="match status" value="1"/>
</dbReference>
<dbReference type="PROSITE" id="PS51387">
    <property type="entry name" value="FAD_PCMH"/>
    <property type="match status" value="1"/>
</dbReference>
<evidence type="ECO:0000256" key="2">
    <source>
        <dbReference type="ARBA" id="ARBA00022630"/>
    </source>
</evidence>
<comment type="caution">
    <text evidence="9">The sequence shown here is derived from an EMBL/GenBank/DDBJ whole genome shotgun (WGS) entry which is preliminary data.</text>
</comment>
<dbReference type="Pfam" id="PF13534">
    <property type="entry name" value="Fer4_17"/>
    <property type="match status" value="1"/>
</dbReference>
<dbReference type="InterPro" id="IPR004113">
    <property type="entry name" value="FAD-bd_oxidored_4_C"/>
</dbReference>
<evidence type="ECO:0000256" key="7">
    <source>
        <dbReference type="ARBA" id="ARBA00023014"/>
    </source>
</evidence>
<dbReference type="Gene3D" id="3.30.70.2740">
    <property type="match status" value="1"/>
</dbReference>
<dbReference type="InterPro" id="IPR017900">
    <property type="entry name" value="4Fe4S_Fe_S_CS"/>
</dbReference>
<dbReference type="InterPro" id="IPR016171">
    <property type="entry name" value="Vanillyl_alc_oxidase_C-sub2"/>
</dbReference>
<dbReference type="EMBL" id="CAKLPY010000002">
    <property type="protein sequence ID" value="CAH0996988.1"/>
    <property type="molecule type" value="Genomic_DNA"/>
</dbReference>
<accession>A0ABN8EWG0</accession>
<keyword evidence="7" id="KW-0411">Iron-sulfur</keyword>
<evidence type="ECO:0000256" key="4">
    <source>
        <dbReference type="ARBA" id="ARBA00022827"/>
    </source>
</evidence>
<keyword evidence="5" id="KW-0560">Oxidoreductase</keyword>
<dbReference type="SUPFAM" id="SSF46548">
    <property type="entry name" value="alpha-helical ferredoxin"/>
    <property type="match status" value="1"/>
</dbReference>
<evidence type="ECO:0000256" key="6">
    <source>
        <dbReference type="ARBA" id="ARBA00023004"/>
    </source>
</evidence>
<dbReference type="Gene3D" id="3.30.43.10">
    <property type="entry name" value="Uridine Diphospho-n-acetylenolpyruvylglucosamine Reductase, domain 2"/>
    <property type="match status" value="1"/>
</dbReference>
<dbReference type="InterPro" id="IPR006094">
    <property type="entry name" value="Oxid_FAD_bind_N"/>
</dbReference>
<dbReference type="Proteomes" id="UP000837932">
    <property type="component" value="Unassembled WGS sequence"/>
</dbReference>
<sequence length="967" mass="108329">MFDSLLKEFEGEFYFKNTKTDEAIKAVYSTDASVYQEKPLAVAIPKTVEDIKKLIQLADKQGFTIIPRAAGTSLAGQVVGNGLVVDISKNFINILEVNQSEKWVKVQPGVIRDDLNAYLKPYGLMFGPETSTSSRAMIGGMIGNNSCGLHSIIWGATRDNLLEVKAILADGNEATFSYLDEKSFQEKCELGTLEGEIYKNLSKLINNPENKQAIKEGFPKANVTRRNTGYALDAIVENEINLAKLIAGSEGTLCFITEAKLKLIDLPPAEVGMVAVHTTTLNEALLANIVALEHYCSASELVDDFILEFTKTNIEQAKNRFFIEGEPKAILMVEFFDETEAGLNKKAENLILALKQKNLGYAYPILLKDDSKKAWEVRKGGLGLLRNLEGDTQCVNLIEDCAVDPQDLPAYIRDLEVLLKKHQVQYSMYAHAGAGELHVEPMINLKTTEGRQLFRTILAETAVLVKKYGGSLSGEHGDGRLRGEFIPMMMGEKNYELFRQVKTLFDPKGIFNQGKIIDSPPMNEFLRYEVDKPTPKHVTIFDFSKQESILRLAEKCSGSGDCRKTEITGGTMCPSYMATRSEKDTTRARANVLRQYYTNQQTITQESVKEVLDLCLSCKGCKSECPSSVDVGKMKAEFLQQTYDKQGVPFRSKLIGTFSKQMRLASIAPWAYNFIFKTEATRRIANRIVGFHPDRTMPELHSSTLKKWFLNNSSKTTTTQSKVYFFCDEFTNYNDVEVGKKAILLLQRLGYEVIIPNHVESGRTYLSKGMVREAQKIAIKNVELLQNIITDKTPIIGLEPSAILTLRDEYLELVPQDLREMAEKIAQNTFQFDEWFAREIDRGNIKKEVFSTEKRLIKLHGHCHQKALSSLTPTKKSLSLPANYEVHLIPSGCCGMAGSFGYEAEHYEVSMKIGELVLFPTIRKQTEGVIIAAPGTSCRHQIKDGTGRIAQHPAEILYEALLSQTYD</sequence>
<dbReference type="InterPro" id="IPR036318">
    <property type="entry name" value="FAD-bd_PCMH-like_sf"/>
</dbReference>
<dbReference type="SUPFAM" id="SSF56176">
    <property type="entry name" value="FAD-binding/transporter-associated domain-like"/>
    <property type="match status" value="1"/>
</dbReference>
<keyword evidence="10" id="KW-1185">Reference proteome</keyword>
<evidence type="ECO:0000256" key="1">
    <source>
        <dbReference type="ARBA" id="ARBA00001974"/>
    </source>
</evidence>
<evidence type="ECO:0000256" key="3">
    <source>
        <dbReference type="ARBA" id="ARBA00022723"/>
    </source>
</evidence>
<dbReference type="PANTHER" id="PTHR11748">
    <property type="entry name" value="D-LACTATE DEHYDROGENASE"/>
    <property type="match status" value="1"/>
</dbReference>
<dbReference type="InterPro" id="IPR016167">
    <property type="entry name" value="FAD-bd_PCMH_sub1"/>
</dbReference>
<comment type="cofactor">
    <cofactor evidence="1">
        <name>FAD</name>
        <dbReference type="ChEBI" id="CHEBI:57692"/>
    </cofactor>
</comment>
<evidence type="ECO:0000259" key="8">
    <source>
        <dbReference type="PROSITE" id="PS51387"/>
    </source>
</evidence>
<keyword evidence="6" id="KW-0408">Iron</keyword>
<dbReference type="Pfam" id="PF01565">
    <property type="entry name" value="FAD_binding_4"/>
    <property type="match status" value="1"/>
</dbReference>
<evidence type="ECO:0000313" key="10">
    <source>
        <dbReference type="Proteomes" id="UP000837932"/>
    </source>
</evidence>
<keyword evidence="2" id="KW-0285">Flavoprotein</keyword>
<dbReference type="InterPro" id="IPR016164">
    <property type="entry name" value="FAD-linked_Oxase-like_C"/>
</dbReference>
<feature type="domain" description="FAD-binding PCMH-type" evidence="8">
    <location>
        <begin position="35"/>
        <end position="266"/>
    </location>
</feature>
<keyword evidence="3" id="KW-0479">Metal-binding</keyword>
<evidence type="ECO:0000313" key="9">
    <source>
        <dbReference type="EMBL" id="CAH0996988.1"/>
    </source>
</evidence>
<dbReference type="PANTHER" id="PTHR11748:SF119">
    <property type="entry name" value="D-2-HYDROXYGLUTARATE DEHYDROGENASE"/>
    <property type="match status" value="1"/>
</dbReference>
<dbReference type="InterPro" id="IPR016169">
    <property type="entry name" value="FAD-bd_PCMH_sub2"/>
</dbReference>
<keyword evidence="4" id="KW-0274">FAD</keyword>
<proteinExistence type="predicted"/>
<reference evidence="9" key="1">
    <citation type="submission" date="2021-12" db="EMBL/GenBank/DDBJ databases">
        <authorList>
            <person name="Rodrigo-Torres L."/>
            <person name="Arahal R. D."/>
            <person name="Lucena T."/>
        </authorList>
    </citation>
    <scope>NUCLEOTIDE SEQUENCE</scope>
    <source>
        <strain evidence="9">CECT 8858</strain>
    </source>
</reference>
<evidence type="ECO:0000256" key="5">
    <source>
        <dbReference type="ARBA" id="ARBA00023002"/>
    </source>
</evidence>
<gene>
    <name evidence="9" type="ORF">EMA8858_03125</name>
</gene>